<evidence type="ECO:0000313" key="4">
    <source>
        <dbReference type="EMBL" id="JAC66014.1"/>
    </source>
</evidence>
<feature type="non-terminal residue" evidence="4">
    <location>
        <position position="1"/>
    </location>
</feature>
<sequence>SGSLDVKEMFELFETMGLDVDREQVRALVKEVDEDGSGEVEFPEFLHVMHKELYDKDPHESVWKDDIYTDEDRQAAGIKGDRASTTNEKSKRGGLMPLNLVAGAFRRKKVLDAVMMNTGDMRKRLIASGYEYKQRRVDEDRAAQEAAMHAGSSWRAKTEANKIVADRIGTADHPEIDVLNLPFSTDMPKGGHETSQGSATPRRGGAAGGGKGAKSKWRMPRENKQLSQLVDAALVVKQDVHKRVELRERLERFSKRPPVFTEEDRMHFKSEGGMYELVNSEGRSLALAGVVPRQPSLKHKPSSAACRWRAGVSSGMAPRPGSVEWHVQRLGEPHQPAAGSRPSTVPISSLRPVRPTAAEISESLAYKPVPDEEDITAGMGLSSSDEEEPEGSDGPLPEHDSEAAHKGPSRSPTATRQQSPPQPPPRPASRGRDLLQQQREERDAAMRREAVSRQNSGGVIFERLSGARPPWGAAHAMPAATEWDRRQSSPLRSLGKTTEFSGEGQALGGSRGAMGWSWAEGWASGPGSPDASRPATAWVSPFTSRPVSPLARPRSQALGTRDSGWSRRHPGEGAPVWASIHRRLKPRSAAASPGQLTHFPPAPRQSGRRSPGSRGRQRRTTARSATYRALPRAEN</sequence>
<organism evidence="4">
    <name type="scientific">Tetraselmis sp. GSL018</name>
    <dbReference type="NCBI Taxonomy" id="582737"/>
    <lineage>
        <taxon>Eukaryota</taxon>
        <taxon>Viridiplantae</taxon>
        <taxon>Chlorophyta</taxon>
        <taxon>core chlorophytes</taxon>
        <taxon>Chlorodendrophyceae</taxon>
        <taxon>Chlorodendrales</taxon>
        <taxon>Chlorodendraceae</taxon>
        <taxon>Tetraselmis</taxon>
    </lineage>
</organism>
<dbReference type="AlphaFoldDB" id="A0A061R5H7"/>
<evidence type="ECO:0000256" key="1">
    <source>
        <dbReference type="ARBA" id="ARBA00022837"/>
    </source>
</evidence>
<dbReference type="InterPro" id="IPR018247">
    <property type="entry name" value="EF_Hand_1_Ca_BS"/>
</dbReference>
<dbReference type="InterPro" id="IPR002048">
    <property type="entry name" value="EF_hand_dom"/>
</dbReference>
<dbReference type="SUPFAM" id="SSF47473">
    <property type="entry name" value="EF-hand"/>
    <property type="match status" value="1"/>
</dbReference>
<dbReference type="PROSITE" id="PS00018">
    <property type="entry name" value="EF_HAND_1"/>
    <property type="match status" value="1"/>
</dbReference>
<gene>
    <name evidence="4" type="ORF">TSPGSL018_14685</name>
</gene>
<dbReference type="Gene3D" id="1.10.238.10">
    <property type="entry name" value="EF-hand"/>
    <property type="match status" value="1"/>
</dbReference>
<feature type="region of interest" description="Disordered" evidence="2">
    <location>
        <begin position="480"/>
        <end position="635"/>
    </location>
</feature>
<feature type="region of interest" description="Disordered" evidence="2">
    <location>
        <begin position="182"/>
        <end position="220"/>
    </location>
</feature>
<feature type="compositionally biased region" description="Basic and acidic residues" evidence="2">
    <location>
        <begin position="396"/>
        <end position="405"/>
    </location>
</feature>
<name>A0A061R5H7_9CHLO</name>
<feature type="region of interest" description="Disordered" evidence="2">
    <location>
        <begin position="333"/>
        <end position="463"/>
    </location>
</feature>
<dbReference type="InterPro" id="IPR011992">
    <property type="entry name" value="EF-hand-dom_pair"/>
</dbReference>
<protein>
    <recommendedName>
        <fullName evidence="3">EF-hand domain-containing protein</fullName>
    </recommendedName>
</protein>
<dbReference type="GO" id="GO:0005509">
    <property type="term" value="F:calcium ion binding"/>
    <property type="evidence" value="ECO:0007669"/>
    <property type="project" value="InterPro"/>
</dbReference>
<dbReference type="EMBL" id="GBEZ01020673">
    <property type="protein sequence ID" value="JAC66014.1"/>
    <property type="molecule type" value="Transcribed_RNA"/>
</dbReference>
<keyword evidence="1" id="KW-0106">Calcium</keyword>
<dbReference type="PROSITE" id="PS50222">
    <property type="entry name" value="EF_HAND_2"/>
    <property type="match status" value="1"/>
</dbReference>
<evidence type="ECO:0000259" key="3">
    <source>
        <dbReference type="PROSITE" id="PS50222"/>
    </source>
</evidence>
<feature type="domain" description="EF-hand" evidence="3">
    <location>
        <begin position="20"/>
        <end position="55"/>
    </location>
</feature>
<feature type="compositionally biased region" description="Low complexity" evidence="2">
    <location>
        <begin position="604"/>
        <end position="614"/>
    </location>
</feature>
<dbReference type="CDD" id="cd00051">
    <property type="entry name" value="EFh"/>
    <property type="match status" value="1"/>
</dbReference>
<reference evidence="4" key="1">
    <citation type="submission" date="2014-05" db="EMBL/GenBank/DDBJ databases">
        <title>The transcriptome of the halophilic microalga Tetraselmis sp. GSL018 isolated from the Great Salt Lake, Utah.</title>
        <authorList>
            <person name="Jinkerson R.E."/>
            <person name="D'Adamo S."/>
            <person name="Posewitz M.C."/>
        </authorList>
    </citation>
    <scope>NUCLEOTIDE SEQUENCE</scope>
    <source>
        <strain evidence="4">GSL018</strain>
    </source>
</reference>
<evidence type="ECO:0000256" key="2">
    <source>
        <dbReference type="SAM" id="MobiDB-lite"/>
    </source>
</evidence>
<accession>A0A061R5H7</accession>
<proteinExistence type="predicted"/>
<feature type="compositionally biased region" description="Polar residues" evidence="2">
    <location>
        <begin position="488"/>
        <end position="500"/>
    </location>
</feature>
<dbReference type="Pfam" id="PF13499">
    <property type="entry name" value="EF-hand_7"/>
    <property type="match status" value="1"/>
</dbReference>
<feature type="compositionally biased region" description="Basic and acidic residues" evidence="2">
    <location>
        <begin position="430"/>
        <end position="451"/>
    </location>
</feature>